<gene>
    <name evidence="1" type="ORF">A6302_04083</name>
</gene>
<name>A0A1E3GXF0_9HYPH</name>
<comment type="caution">
    <text evidence="1">The sequence shown here is derived from an EMBL/GenBank/DDBJ whole genome shotgun (WGS) entry which is preliminary data.</text>
</comment>
<protein>
    <recommendedName>
        <fullName evidence="3">DUF3426 domain-containing protein</fullName>
    </recommendedName>
</protein>
<accession>A0A1E3GXF0</accession>
<evidence type="ECO:0008006" key="3">
    <source>
        <dbReference type="Google" id="ProtNLM"/>
    </source>
</evidence>
<dbReference type="EMBL" id="MCRJ01000153">
    <property type="protein sequence ID" value="ODN68605.1"/>
    <property type="molecule type" value="Genomic_DNA"/>
</dbReference>
<proteinExistence type="predicted"/>
<evidence type="ECO:0000313" key="2">
    <source>
        <dbReference type="Proteomes" id="UP000094622"/>
    </source>
</evidence>
<sequence length="145" mass="15557">MRSALAVAGFCLFLLGAVLLRTEIVRLLPDLAGVYRLAGLEVNLRGLAIGDVRSYGSADGNGAVLVVEGVISNVEADARPVPALRFGLRNASGREIYAWSMRVPQDRLAPGEQLEFRSQLPTPPEAAIDVVVRFSDEQTLALGVR</sequence>
<reference evidence="1 2" key="1">
    <citation type="submission" date="2016-07" db="EMBL/GenBank/DDBJ databases">
        <title>Draft Genome Sequence of Methylobrevis pamukkalensis PK2.</title>
        <authorList>
            <person name="Vasilenko O.V."/>
            <person name="Doronina N.V."/>
            <person name="Shmareva M.N."/>
            <person name="Tarlachkov S.V."/>
            <person name="Mustakhimov I."/>
            <person name="Trotsenko Y.A."/>
        </authorList>
    </citation>
    <scope>NUCLEOTIDE SEQUENCE [LARGE SCALE GENOMIC DNA]</scope>
    <source>
        <strain evidence="1 2">PK2</strain>
    </source>
</reference>
<keyword evidence="2" id="KW-1185">Reference proteome</keyword>
<dbReference type="Proteomes" id="UP000094622">
    <property type="component" value="Unassembled WGS sequence"/>
</dbReference>
<evidence type="ECO:0000313" key="1">
    <source>
        <dbReference type="EMBL" id="ODN68605.1"/>
    </source>
</evidence>
<organism evidence="1 2">
    <name type="scientific">Methylobrevis pamukkalensis</name>
    <dbReference type="NCBI Taxonomy" id="1439726"/>
    <lineage>
        <taxon>Bacteria</taxon>
        <taxon>Pseudomonadati</taxon>
        <taxon>Pseudomonadota</taxon>
        <taxon>Alphaproteobacteria</taxon>
        <taxon>Hyphomicrobiales</taxon>
        <taxon>Pleomorphomonadaceae</taxon>
        <taxon>Methylobrevis</taxon>
    </lineage>
</organism>
<dbReference type="AlphaFoldDB" id="A0A1E3GXF0"/>